<reference evidence="1 2" key="1">
    <citation type="submission" date="2023-01" db="EMBL/GenBank/DDBJ databases">
        <title>Psychrosphaera sp. nov., isolated from marine algae.</title>
        <authorList>
            <person name="Bayburt H."/>
            <person name="Choi B.J."/>
            <person name="Kim J.M."/>
            <person name="Choi D.G."/>
            <person name="Jeon C.O."/>
        </authorList>
    </citation>
    <scope>NUCLEOTIDE SEQUENCE [LARGE SCALE GENOMIC DNA]</scope>
    <source>
        <strain evidence="1 2">G1-22</strain>
    </source>
</reference>
<comment type="caution">
    <text evidence="1">The sequence shown here is derived from an EMBL/GenBank/DDBJ whole genome shotgun (WGS) entry which is preliminary data.</text>
</comment>
<proteinExistence type="predicted"/>
<dbReference type="Gene3D" id="1.25.40.10">
    <property type="entry name" value="Tetratricopeptide repeat domain"/>
    <property type="match status" value="1"/>
</dbReference>
<evidence type="ECO:0000313" key="1">
    <source>
        <dbReference type="EMBL" id="MDC2889562.1"/>
    </source>
</evidence>
<dbReference type="InterPro" id="IPR050767">
    <property type="entry name" value="Sel1_AlgK"/>
</dbReference>
<name>A0ABT5FF49_9GAMM</name>
<dbReference type="PANTHER" id="PTHR11102:SF160">
    <property type="entry name" value="ERAD-ASSOCIATED E3 UBIQUITIN-PROTEIN LIGASE COMPONENT HRD3"/>
    <property type="match status" value="1"/>
</dbReference>
<protein>
    <submittedName>
        <fullName evidence="1">Tetratricopeptide repeat protein</fullName>
    </submittedName>
</protein>
<dbReference type="InterPro" id="IPR011990">
    <property type="entry name" value="TPR-like_helical_dom_sf"/>
</dbReference>
<dbReference type="EMBL" id="JAQOMS010000002">
    <property type="protein sequence ID" value="MDC2889562.1"/>
    <property type="molecule type" value="Genomic_DNA"/>
</dbReference>
<dbReference type="RefSeq" id="WP_272182593.1">
    <property type="nucleotide sequence ID" value="NZ_JAQOMS010000002.1"/>
</dbReference>
<dbReference type="PANTHER" id="PTHR11102">
    <property type="entry name" value="SEL-1-LIKE PROTEIN"/>
    <property type="match status" value="1"/>
</dbReference>
<dbReference type="InterPro" id="IPR006597">
    <property type="entry name" value="Sel1-like"/>
</dbReference>
<evidence type="ECO:0000313" key="2">
    <source>
        <dbReference type="Proteomes" id="UP001528411"/>
    </source>
</evidence>
<dbReference type="Pfam" id="PF08238">
    <property type="entry name" value="Sel1"/>
    <property type="match status" value="3"/>
</dbReference>
<sequence>MQIYTQDELLALIKENKHLDKVKADRCQLNRDIEDHAVKLHIPAYEFLYGDMLAWGVCIEKDAELGIYYIRKSAKQGLVAAIEQMGRYYHEGIFVQKDIDKAHTLIFRAAELGNLNAQMRLVQMHLDGVGSPYDYEQSYKWLHHAIIEDSTTHQKVATLLAKLAKLMHPKALKRAKHTPI</sequence>
<keyword evidence="2" id="KW-1185">Reference proteome</keyword>
<accession>A0ABT5FF49</accession>
<dbReference type="SMART" id="SM00671">
    <property type="entry name" value="SEL1"/>
    <property type="match status" value="3"/>
</dbReference>
<dbReference type="Proteomes" id="UP001528411">
    <property type="component" value="Unassembled WGS sequence"/>
</dbReference>
<organism evidence="1 2">
    <name type="scientific">Psychrosphaera algicola</name>
    <dbReference type="NCBI Taxonomy" id="3023714"/>
    <lineage>
        <taxon>Bacteria</taxon>
        <taxon>Pseudomonadati</taxon>
        <taxon>Pseudomonadota</taxon>
        <taxon>Gammaproteobacteria</taxon>
        <taxon>Alteromonadales</taxon>
        <taxon>Pseudoalteromonadaceae</taxon>
        <taxon>Psychrosphaera</taxon>
    </lineage>
</organism>
<dbReference type="SUPFAM" id="SSF81901">
    <property type="entry name" value="HCP-like"/>
    <property type="match status" value="1"/>
</dbReference>
<gene>
    <name evidence="1" type="ORF">PN838_13235</name>
</gene>